<gene>
    <name evidence="1" type="ORF">HMPREF9240_01369</name>
</gene>
<comment type="caution">
    <text evidence="1">The sequence shown here is derived from an EMBL/GenBank/DDBJ whole genome shotgun (WGS) entry which is preliminary data.</text>
</comment>
<evidence type="ECO:0000313" key="1">
    <source>
        <dbReference type="EMBL" id="EJZ85896.1"/>
    </source>
</evidence>
<reference evidence="1 2" key="1">
    <citation type="submission" date="2012-07" db="EMBL/GenBank/DDBJ databases">
        <title>The Genome Sequence of Actinomyces neuii subsp. anitratus BVS029A5.</title>
        <authorList>
            <consortium name="The Broad Institute Genome Sequencing Platform"/>
            <person name="Earl A."/>
            <person name="Ward D."/>
            <person name="Feldgarden M."/>
            <person name="Gevers D."/>
            <person name="Saerens B."/>
            <person name="Vaneechoutte M."/>
            <person name="Walker B."/>
            <person name="Young S.K."/>
            <person name="Zeng Q."/>
            <person name="Gargeya S."/>
            <person name="Fitzgerald M."/>
            <person name="Haas B."/>
            <person name="Abouelleil A."/>
            <person name="Alvarado L."/>
            <person name="Arachchi H.M."/>
            <person name="Berlin A."/>
            <person name="Chapman S.B."/>
            <person name="Goldberg J."/>
            <person name="Griggs A."/>
            <person name="Gujja S."/>
            <person name="Hansen M."/>
            <person name="Howarth C."/>
            <person name="Imamovic A."/>
            <person name="Larimer J."/>
            <person name="McCowen C."/>
            <person name="Montmayeur A."/>
            <person name="Murphy C."/>
            <person name="Neiman D."/>
            <person name="Pearson M."/>
            <person name="Priest M."/>
            <person name="Roberts A."/>
            <person name="Saif S."/>
            <person name="Shea T."/>
            <person name="Sisk P."/>
            <person name="Sykes S."/>
            <person name="Wortman J."/>
            <person name="Nusbaum C."/>
            <person name="Birren B."/>
        </authorList>
    </citation>
    <scope>NUCLEOTIDE SEQUENCE [LARGE SCALE GENOMIC DNA]</scope>
    <source>
        <strain evidence="1 2">BVS029A5</strain>
    </source>
</reference>
<protein>
    <submittedName>
        <fullName evidence="1">Uncharacterized protein</fullName>
    </submittedName>
</protein>
<sequence>MPKTASLQALPHVTNYQIGKNSTVGDLFRQLLGEQAFPFAGLMY</sequence>
<accession>K0YQV5</accession>
<proteinExistence type="predicted"/>
<dbReference type="HOGENOM" id="CLU_3211359_0_0_11"/>
<dbReference type="Proteomes" id="UP000006075">
    <property type="component" value="Unassembled WGS sequence"/>
</dbReference>
<dbReference type="AlphaFoldDB" id="K0YQV5"/>
<name>K0YQV5_9ACTO</name>
<keyword evidence="2" id="KW-1185">Reference proteome</keyword>
<organism evidence="1 2">
    <name type="scientific">Winkia neuii BV029A5</name>
    <dbReference type="NCBI Taxonomy" id="888439"/>
    <lineage>
        <taxon>Bacteria</taxon>
        <taxon>Bacillati</taxon>
        <taxon>Actinomycetota</taxon>
        <taxon>Actinomycetes</taxon>
        <taxon>Actinomycetales</taxon>
        <taxon>Actinomycetaceae</taxon>
        <taxon>Winkia</taxon>
    </lineage>
</organism>
<dbReference type="EMBL" id="AGWP01000007">
    <property type="protein sequence ID" value="EJZ85896.1"/>
    <property type="molecule type" value="Genomic_DNA"/>
</dbReference>
<evidence type="ECO:0000313" key="2">
    <source>
        <dbReference type="Proteomes" id="UP000006075"/>
    </source>
</evidence>